<feature type="compositionally biased region" description="Basic and acidic residues" evidence="1">
    <location>
        <begin position="50"/>
        <end position="63"/>
    </location>
</feature>
<protein>
    <submittedName>
        <fullName evidence="3">Pentatricopeptide repeat-containing protein, chloroplastic</fullName>
    </submittedName>
</protein>
<evidence type="ECO:0000259" key="2">
    <source>
        <dbReference type="Pfam" id="PF13966"/>
    </source>
</evidence>
<accession>A0A438IN03</accession>
<dbReference type="InterPro" id="IPR026960">
    <property type="entry name" value="RVT-Znf"/>
</dbReference>
<evidence type="ECO:0000256" key="1">
    <source>
        <dbReference type="SAM" id="MobiDB-lite"/>
    </source>
</evidence>
<feature type="domain" description="Reverse transcriptase zinc-binding" evidence="2">
    <location>
        <begin position="164"/>
        <end position="220"/>
    </location>
</feature>
<dbReference type="OrthoDB" id="185373at2759"/>
<dbReference type="Pfam" id="PF13966">
    <property type="entry name" value="zf-RVT"/>
    <property type="match status" value="1"/>
</dbReference>
<evidence type="ECO:0000313" key="3">
    <source>
        <dbReference type="EMBL" id="RVW98073.1"/>
    </source>
</evidence>
<evidence type="ECO:0000313" key="4">
    <source>
        <dbReference type="Proteomes" id="UP000288805"/>
    </source>
</evidence>
<gene>
    <name evidence="3" type="primary">VvCHDp000853_5</name>
    <name evidence="3" type="ORF">CK203_029069</name>
</gene>
<name>A0A438IN03_VITVI</name>
<dbReference type="EMBL" id="QGNW01000096">
    <property type="protein sequence ID" value="RVW98073.1"/>
    <property type="molecule type" value="Genomic_DNA"/>
</dbReference>
<dbReference type="AlphaFoldDB" id="A0A438IN03"/>
<feature type="region of interest" description="Disordered" evidence="1">
    <location>
        <begin position="1"/>
        <end position="63"/>
    </location>
</feature>
<organism evidence="3 4">
    <name type="scientific">Vitis vinifera</name>
    <name type="common">Grape</name>
    <dbReference type="NCBI Taxonomy" id="29760"/>
    <lineage>
        <taxon>Eukaryota</taxon>
        <taxon>Viridiplantae</taxon>
        <taxon>Streptophyta</taxon>
        <taxon>Embryophyta</taxon>
        <taxon>Tracheophyta</taxon>
        <taxon>Spermatophyta</taxon>
        <taxon>Magnoliopsida</taxon>
        <taxon>eudicotyledons</taxon>
        <taxon>Gunneridae</taxon>
        <taxon>Pentapetalae</taxon>
        <taxon>rosids</taxon>
        <taxon>Vitales</taxon>
        <taxon>Vitaceae</taxon>
        <taxon>Viteae</taxon>
        <taxon>Vitis</taxon>
    </lineage>
</organism>
<sequence>MTSLSSPSPPLPPAFNRRPASAPETVRSKPSSSPSPTETTSAGRNRRTGVVKEKEREERERREEVALKIASKKAISVILRREATKAVIEKKRGPNNSKKLLPRTVLEALHERITALRWESALKVSSNFCIWSLLKVKHFQKKKDHAAGVSCFFPFKNYMELLCAAQIELFAWEASWGRVLTLDRLQKRGWVMENRCFLCHKSEETIDHLLIHYEKTREVWMVFLSSFGVSWVFPRSVKETLLGWRGSFVGKKRKVAWQLGPLCLFWVIWKARNSIAFEDCGLSIQRLKTSFVYFLWSESKLWIKDGPSTLIDFIDWVCMR</sequence>
<dbReference type="Proteomes" id="UP000288805">
    <property type="component" value="Unassembled WGS sequence"/>
</dbReference>
<comment type="caution">
    <text evidence="3">The sequence shown here is derived from an EMBL/GenBank/DDBJ whole genome shotgun (WGS) entry which is preliminary data.</text>
</comment>
<feature type="compositionally biased region" description="Low complexity" evidence="1">
    <location>
        <begin position="28"/>
        <end position="41"/>
    </location>
</feature>
<reference evidence="3 4" key="1">
    <citation type="journal article" date="2018" name="PLoS Genet.">
        <title>Population sequencing reveals clonal diversity and ancestral inbreeding in the grapevine cultivar Chardonnay.</title>
        <authorList>
            <person name="Roach M.J."/>
            <person name="Johnson D.L."/>
            <person name="Bohlmann J."/>
            <person name="van Vuuren H.J."/>
            <person name="Jones S.J."/>
            <person name="Pretorius I.S."/>
            <person name="Schmidt S.A."/>
            <person name="Borneman A.R."/>
        </authorList>
    </citation>
    <scope>NUCLEOTIDE SEQUENCE [LARGE SCALE GENOMIC DNA]</scope>
    <source>
        <strain evidence="4">cv. Chardonnay</strain>
        <tissue evidence="3">Leaf</tissue>
    </source>
</reference>
<proteinExistence type="predicted"/>